<reference evidence="1" key="1">
    <citation type="submission" date="2023-04" db="EMBL/GenBank/DDBJ databases">
        <title>Ambrosiozyma monospora NBRC 10751.</title>
        <authorList>
            <person name="Ichikawa N."/>
            <person name="Sato H."/>
            <person name="Tonouchi N."/>
        </authorList>
    </citation>
    <scope>NUCLEOTIDE SEQUENCE</scope>
    <source>
        <strain evidence="1">NBRC 10751</strain>
    </source>
</reference>
<keyword evidence="2" id="KW-1185">Reference proteome</keyword>
<sequence length="242" mass="26770">MHMVKSSTVESTNSNFTQHSNHSTDTTTTNATTPRTLFKILRKTLSRSSSSNSLSDSDNQQSSSTPSPASTTTTLNKRHSTHANHHAHTQLYTLQKVPSPRAAIYSTTPASVKTIYSPTQTTTQKQQQQQQHKQRHMPFTNQLGRRHTVGGGSHSKSRHSLKSKKSLPKMNTSRTTGPARSSTMTPPPVPLSLPKNWEMRFDPTLAQFYYINTQSNEVQFDSPLEVIVSPNSTGSAPHSQVC</sequence>
<gene>
    <name evidence="1" type="ORF">Amon02_000060200</name>
</gene>
<evidence type="ECO:0000313" key="2">
    <source>
        <dbReference type="Proteomes" id="UP001165064"/>
    </source>
</evidence>
<proteinExistence type="predicted"/>
<dbReference type="Proteomes" id="UP001165064">
    <property type="component" value="Unassembled WGS sequence"/>
</dbReference>
<dbReference type="EMBL" id="BSXS01000221">
    <property type="protein sequence ID" value="GME71499.1"/>
    <property type="molecule type" value="Genomic_DNA"/>
</dbReference>
<name>A0ACB5SSF7_AMBMO</name>
<evidence type="ECO:0000313" key="1">
    <source>
        <dbReference type="EMBL" id="GME71499.1"/>
    </source>
</evidence>
<comment type="caution">
    <text evidence="1">The sequence shown here is derived from an EMBL/GenBank/DDBJ whole genome shotgun (WGS) entry which is preliminary data.</text>
</comment>
<organism evidence="1 2">
    <name type="scientific">Ambrosiozyma monospora</name>
    <name type="common">Yeast</name>
    <name type="synonym">Endomycopsis monosporus</name>
    <dbReference type="NCBI Taxonomy" id="43982"/>
    <lineage>
        <taxon>Eukaryota</taxon>
        <taxon>Fungi</taxon>
        <taxon>Dikarya</taxon>
        <taxon>Ascomycota</taxon>
        <taxon>Saccharomycotina</taxon>
        <taxon>Pichiomycetes</taxon>
        <taxon>Pichiales</taxon>
        <taxon>Pichiaceae</taxon>
        <taxon>Ambrosiozyma</taxon>
    </lineage>
</organism>
<protein>
    <submittedName>
        <fullName evidence="1">Unnamed protein product</fullName>
    </submittedName>
</protein>
<accession>A0ACB5SSF7</accession>